<reference evidence="3" key="1">
    <citation type="journal article" date="2007" name="Nature">
        <title>The grapevine genome sequence suggests ancestral hexaploidization in major angiosperm phyla.</title>
        <authorList>
            <consortium name="The French-Italian Public Consortium for Grapevine Genome Characterization."/>
            <person name="Jaillon O."/>
            <person name="Aury J.-M."/>
            <person name="Noel B."/>
            <person name="Policriti A."/>
            <person name="Clepet C."/>
            <person name="Casagrande A."/>
            <person name="Choisne N."/>
            <person name="Aubourg S."/>
            <person name="Vitulo N."/>
            <person name="Jubin C."/>
            <person name="Vezzi A."/>
            <person name="Legeai F."/>
            <person name="Hugueney P."/>
            <person name="Dasilva C."/>
            <person name="Horner D."/>
            <person name="Mica E."/>
            <person name="Jublot D."/>
            <person name="Poulain J."/>
            <person name="Bruyere C."/>
            <person name="Billault A."/>
            <person name="Segurens B."/>
            <person name="Gouyvenoux M."/>
            <person name="Ugarte E."/>
            <person name="Cattonaro F."/>
            <person name="Anthouard V."/>
            <person name="Vico V."/>
            <person name="Del Fabbro C."/>
            <person name="Alaux M."/>
            <person name="Di Gaspero G."/>
            <person name="Dumas V."/>
            <person name="Felice N."/>
            <person name="Paillard S."/>
            <person name="Juman I."/>
            <person name="Moroldo M."/>
            <person name="Scalabrin S."/>
            <person name="Canaguier A."/>
            <person name="Le Clainche I."/>
            <person name="Malacrida G."/>
            <person name="Durand E."/>
            <person name="Pesole G."/>
            <person name="Laucou V."/>
            <person name="Chatelet P."/>
            <person name="Merdinoglu D."/>
            <person name="Delledonne M."/>
            <person name="Pezzotti M."/>
            <person name="Lecharny A."/>
            <person name="Scarpelli C."/>
            <person name="Artiguenave F."/>
            <person name="Pe M.E."/>
            <person name="Valle G."/>
            <person name="Morgante M."/>
            <person name="Caboche M."/>
            <person name="Adam-Blondon A.-F."/>
            <person name="Weissenbach J."/>
            <person name="Quetier F."/>
            <person name="Wincker P."/>
        </authorList>
    </citation>
    <scope>NUCLEOTIDE SEQUENCE [LARGE SCALE GENOMIC DNA]</scope>
    <source>
        <strain evidence="3">cv. Pinot noir / PN40024</strain>
    </source>
</reference>
<evidence type="ECO:0000313" key="2">
    <source>
        <dbReference type="EMBL" id="CCB51176.1"/>
    </source>
</evidence>
<evidence type="ECO:0000256" key="1">
    <source>
        <dbReference type="SAM" id="MobiDB-lite"/>
    </source>
</evidence>
<name>F6HGH5_VITVI</name>
<feature type="compositionally biased region" description="Basic and acidic residues" evidence="1">
    <location>
        <begin position="7"/>
        <end position="20"/>
    </location>
</feature>
<dbReference type="InParanoid" id="F6HGH5"/>
<dbReference type="EMBL" id="FN595754">
    <property type="protein sequence ID" value="CCB51176.1"/>
    <property type="molecule type" value="Genomic_DNA"/>
</dbReference>
<gene>
    <name evidence="2" type="ordered locus">VIT_01s0010g01140</name>
</gene>
<dbReference type="HOGENOM" id="CLU_1153421_0_0_1"/>
<dbReference type="AlphaFoldDB" id="F6HGH5"/>
<dbReference type="Proteomes" id="UP000009183">
    <property type="component" value="Chromosome 1"/>
</dbReference>
<dbReference type="PaxDb" id="29760-VIT_01s0010g01140.t01"/>
<feature type="compositionally biased region" description="Pro residues" evidence="1">
    <location>
        <begin position="104"/>
        <end position="118"/>
    </location>
</feature>
<accession>F6HGH5</accession>
<feature type="compositionally biased region" description="Basic residues" evidence="1">
    <location>
        <begin position="165"/>
        <end position="174"/>
    </location>
</feature>
<organism evidence="2 3">
    <name type="scientific">Vitis vinifera</name>
    <name type="common">Grape</name>
    <dbReference type="NCBI Taxonomy" id="29760"/>
    <lineage>
        <taxon>Eukaryota</taxon>
        <taxon>Viridiplantae</taxon>
        <taxon>Streptophyta</taxon>
        <taxon>Embryophyta</taxon>
        <taxon>Tracheophyta</taxon>
        <taxon>Spermatophyta</taxon>
        <taxon>Magnoliopsida</taxon>
        <taxon>eudicotyledons</taxon>
        <taxon>Gunneridae</taxon>
        <taxon>Pentapetalae</taxon>
        <taxon>rosids</taxon>
        <taxon>Vitales</taxon>
        <taxon>Vitaceae</taxon>
        <taxon>Viteae</taxon>
        <taxon>Vitis</taxon>
    </lineage>
</organism>
<feature type="region of interest" description="Disordered" evidence="1">
    <location>
        <begin position="1"/>
        <end position="41"/>
    </location>
</feature>
<evidence type="ECO:0000313" key="3">
    <source>
        <dbReference type="Proteomes" id="UP000009183"/>
    </source>
</evidence>
<feature type="region of interest" description="Disordered" evidence="1">
    <location>
        <begin position="94"/>
        <end position="185"/>
    </location>
</feature>
<protein>
    <submittedName>
        <fullName evidence="2">Uncharacterized protein</fullName>
    </submittedName>
</protein>
<sequence>MGRVPRRKEERKKDKKHNQQDCKPNLPTVVKSHKSNSAPKYHSSTCIFLRLDHLSHKTKYKNVATWHRIGPSTLNPLPQSFRPALPKRQPFLLHLRPGTGVPRVQPPPFHRGPEPGPPELRLRSRGIPEAGHGEDQSSSGEHGIGAVGRVQEDAEASGVRESHRGRGVQRHHMGRGGGPVFPRDWSGEGCDGEAVGGAVRERHHQHWTVFGAPRAGVLQAPGFCCGSGWDPRHGVFQEAKQ</sequence>
<proteinExistence type="predicted"/>
<keyword evidence="3" id="KW-1185">Reference proteome</keyword>